<reference evidence="4" key="1">
    <citation type="submission" date="2025-08" db="UniProtKB">
        <authorList>
            <consortium name="RefSeq"/>
        </authorList>
    </citation>
    <scope>IDENTIFICATION</scope>
    <source>
        <tissue evidence="4">Seedling</tissue>
    </source>
</reference>
<dbReference type="Pfam" id="PF16884">
    <property type="entry name" value="ADH_N_2"/>
    <property type="match status" value="1"/>
</dbReference>
<dbReference type="InterPro" id="IPR045010">
    <property type="entry name" value="MDR_fam"/>
</dbReference>
<name>A0ABM3IEH0_ZIZJJ</name>
<dbReference type="SUPFAM" id="SSF51735">
    <property type="entry name" value="NAD(P)-binding Rossmann-fold domains"/>
    <property type="match status" value="1"/>
</dbReference>
<dbReference type="GeneID" id="125421152"/>
<keyword evidence="1" id="KW-0560">Oxidoreductase</keyword>
<sequence length="353" mass="38815">MASGGNGEELMVKNKQVLAKDYITGNPRESDMYLTTATTKLKLPAEEEEAAVLVKNLYLSCDPYMRGVKNPEPGRPQFFAPNAPIVGYGVGKVVDSKHPEFKAGDLVWGITTWEEYSVIKRTESLFKIHHTDVPLSYYTGILGMPGLTAYVGLYEICKPKAGEKVFISSAFGAVGQLVGQLAKLMGCYVVGSAGSDDKVEILKNKLGFDEAFNYKSQGDLDAALKRYFPKGIDIYFENVGGKMLDAVLLNMRDHGRIAVCGMISQYDLHESEGVRNLMELVLKRIRMEGFTVLENYHLYSSFLDTVLPYIGLGKIAYVEHIVQGLHNGPAALADLFTGLNVGKTLLLVAPHDD</sequence>
<feature type="domain" description="Enoyl reductase (ER)" evidence="2">
    <location>
        <begin position="28"/>
        <end position="346"/>
    </location>
</feature>
<keyword evidence="3" id="KW-1185">Reference proteome</keyword>
<protein>
    <submittedName>
        <fullName evidence="4">2-alkenal reductase (NADP(+)-dependent)-like</fullName>
    </submittedName>
</protein>
<dbReference type="RefSeq" id="XP_048326589.2">
    <property type="nucleotide sequence ID" value="XM_048470632.2"/>
</dbReference>
<dbReference type="InterPro" id="IPR013149">
    <property type="entry name" value="ADH-like_C"/>
</dbReference>
<dbReference type="PANTHER" id="PTHR43205:SF32">
    <property type="entry name" value="2-ALKENAL REDUCTASE (NADP(+)-DEPENDENT)-LIKE"/>
    <property type="match status" value="1"/>
</dbReference>
<evidence type="ECO:0000256" key="1">
    <source>
        <dbReference type="ARBA" id="ARBA00023002"/>
    </source>
</evidence>
<dbReference type="InterPro" id="IPR020843">
    <property type="entry name" value="ER"/>
</dbReference>
<evidence type="ECO:0000313" key="4">
    <source>
        <dbReference type="RefSeq" id="XP_048326589.2"/>
    </source>
</evidence>
<dbReference type="SMART" id="SM00829">
    <property type="entry name" value="PKS_ER"/>
    <property type="match status" value="1"/>
</dbReference>
<accession>A0ABM3IEH0</accession>
<dbReference type="InterPro" id="IPR041694">
    <property type="entry name" value="ADH_N_2"/>
</dbReference>
<gene>
    <name evidence="4" type="primary">LOC125421152</name>
</gene>
<dbReference type="InterPro" id="IPR011032">
    <property type="entry name" value="GroES-like_sf"/>
</dbReference>
<dbReference type="Gene3D" id="3.90.180.10">
    <property type="entry name" value="Medium-chain alcohol dehydrogenases, catalytic domain"/>
    <property type="match status" value="1"/>
</dbReference>
<organism evidence="3 4">
    <name type="scientific">Ziziphus jujuba</name>
    <name type="common">Chinese jujube</name>
    <name type="synonym">Ziziphus sativa</name>
    <dbReference type="NCBI Taxonomy" id="326968"/>
    <lineage>
        <taxon>Eukaryota</taxon>
        <taxon>Viridiplantae</taxon>
        <taxon>Streptophyta</taxon>
        <taxon>Embryophyta</taxon>
        <taxon>Tracheophyta</taxon>
        <taxon>Spermatophyta</taxon>
        <taxon>Magnoliopsida</taxon>
        <taxon>eudicotyledons</taxon>
        <taxon>Gunneridae</taxon>
        <taxon>Pentapetalae</taxon>
        <taxon>rosids</taxon>
        <taxon>fabids</taxon>
        <taxon>Rosales</taxon>
        <taxon>Rhamnaceae</taxon>
        <taxon>Paliureae</taxon>
        <taxon>Ziziphus</taxon>
    </lineage>
</organism>
<evidence type="ECO:0000313" key="3">
    <source>
        <dbReference type="Proteomes" id="UP001652623"/>
    </source>
</evidence>
<dbReference type="Pfam" id="PF00107">
    <property type="entry name" value="ADH_zinc_N"/>
    <property type="match status" value="1"/>
</dbReference>
<evidence type="ECO:0000259" key="2">
    <source>
        <dbReference type="SMART" id="SM00829"/>
    </source>
</evidence>
<dbReference type="SUPFAM" id="SSF50129">
    <property type="entry name" value="GroES-like"/>
    <property type="match status" value="1"/>
</dbReference>
<dbReference type="Proteomes" id="UP001652623">
    <property type="component" value="Chromosome 1"/>
</dbReference>
<proteinExistence type="predicted"/>
<dbReference type="InterPro" id="IPR036291">
    <property type="entry name" value="NAD(P)-bd_dom_sf"/>
</dbReference>
<dbReference type="CDD" id="cd08295">
    <property type="entry name" value="double_bond_reductase_like"/>
    <property type="match status" value="1"/>
</dbReference>
<dbReference type="PANTHER" id="PTHR43205">
    <property type="entry name" value="PROSTAGLANDIN REDUCTASE"/>
    <property type="match status" value="1"/>
</dbReference>
<dbReference type="Gene3D" id="3.40.50.720">
    <property type="entry name" value="NAD(P)-binding Rossmann-like Domain"/>
    <property type="match status" value="1"/>
</dbReference>